<keyword evidence="2 4" id="KW-0238">DNA-binding</keyword>
<evidence type="ECO:0000259" key="5">
    <source>
        <dbReference type="PROSITE" id="PS50977"/>
    </source>
</evidence>
<evidence type="ECO:0000256" key="4">
    <source>
        <dbReference type="PROSITE-ProRule" id="PRU00335"/>
    </source>
</evidence>
<evidence type="ECO:0000256" key="1">
    <source>
        <dbReference type="ARBA" id="ARBA00023015"/>
    </source>
</evidence>
<dbReference type="InterPro" id="IPR039536">
    <property type="entry name" value="TetR_C_Proteobacteria"/>
</dbReference>
<dbReference type="PRINTS" id="PR00455">
    <property type="entry name" value="HTHTETR"/>
</dbReference>
<dbReference type="Proteomes" id="UP001156389">
    <property type="component" value="Unassembled WGS sequence"/>
</dbReference>
<dbReference type="Gene3D" id="1.10.357.10">
    <property type="entry name" value="Tetracycline Repressor, domain 2"/>
    <property type="match status" value="1"/>
</dbReference>
<evidence type="ECO:0000256" key="3">
    <source>
        <dbReference type="ARBA" id="ARBA00023163"/>
    </source>
</evidence>
<keyword evidence="7" id="KW-1185">Reference proteome</keyword>
<gene>
    <name evidence="6" type="ORF">LHJ74_20240</name>
</gene>
<dbReference type="PANTHER" id="PTHR30055:SF238">
    <property type="entry name" value="MYCOFACTOCIN BIOSYNTHESIS TRANSCRIPTIONAL REGULATOR MFTR-RELATED"/>
    <property type="match status" value="1"/>
</dbReference>
<reference evidence="6 7" key="1">
    <citation type="submission" date="2021-10" db="EMBL/GenBank/DDBJ databases">
        <title>Streptomyces gossypii sp. nov., isolated from soil collected from cotton field.</title>
        <authorList>
            <person name="Ge X."/>
            <person name="Chen X."/>
            <person name="Liu W."/>
        </authorList>
    </citation>
    <scope>NUCLEOTIDE SEQUENCE [LARGE SCALE GENOMIC DNA]</scope>
    <source>
        <strain evidence="6 7">N2-109</strain>
    </source>
</reference>
<dbReference type="PANTHER" id="PTHR30055">
    <property type="entry name" value="HTH-TYPE TRANSCRIPTIONAL REGULATOR RUTR"/>
    <property type="match status" value="1"/>
</dbReference>
<evidence type="ECO:0000313" key="7">
    <source>
        <dbReference type="Proteomes" id="UP001156389"/>
    </source>
</evidence>
<accession>A0ABT2JX03</accession>
<dbReference type="Pfam" id="PF14246">
    <property type="entry name" value="TetR_C_7"/>
    <property type="match status" value="1"/>
</dbReference>
<dbReference type="SUPFAM" id="SSF48498">
    <property type="entry name" value="Tetracyclin repressor-like, C-terminal domain"/>
    <property type="match status" value="1"/>
</dbReference>
<dbReference type="Pfam" id="PF00440">
    <property type="entry name" value="TetR_N"/>
    <property type="match status" value="1"/>
</dbReference>
<dbReference type="EMBL" id="JAJAGO010000009">
    <property type="protein sequence ID" value="MCT2592203.1"/>
    <property type="molecule type" value="Genomic_DNA"/>
</dbReference>
<organism evidence="6 7">
    <name type="scientific">Streptomyces gossypii</name>
    <dbReference type="NCBI Taxonomy" id="2883101"/>
    <lineage>
        <taxon>Bacteria</taxon>
        <taxon>Bacillati</taxon>
        <taxon>Actinomycetota</taxon>
        <taxon>Actinomycetes</taxon>
        <taxon>Kitasatosporales</taxon>
        <taxon>Streptomycetaceae</taxon>
        <taxon>Streptomyces</taxon>
    </lineage>
</organism>
<evidence type="ECO:0000256" key="2">
    <source>
        <dbReference type="ARBA" id="ARBA00023125"/>
    </source>
</evidence>
<comment type="caution">
    <text evidence="6">The sequence shown here is derived from an EMBL/GenBank/DDBJ whole genome shotgun (WGS) entry which is preliminary data.</text>
</comment>
<dbReference type="InterPro" id="IPR036271">
    <property type="entry name" value="Tet_transcr_reg_TetR-rel_C_sf"/>
</dbReference>
<sequence>MPTEKPTRSTRDRILDAAHALMRTIGLARTTTKEIARAAGFSEAALYKHFSSKEELFVQVLEERLPPLGPLLNELGADPGDRSVHANLAEIATRAALFYESSFPIAASLYADPTLLRRHHRATQALGTGPRKPVEALARYLRAEREAGRIRPGADPDAAAALLLGACAQRAFLYDFQGGERPEQPLDDFASAVARTLLEGVG</sequence>
<keyword evidence="1" id="KW-0805">Transcription regulation</keyword>
<evidence type="ECO:0000313" key="6">
    <source>
        <dbReference type="EMBL" id="MCT2592203.1"/>
    </source>
</evidence>
<dbReference type="SUPFAM" id="SSF46689">
    <property type="entry name" value="Homeodomain-like"/>
    <property type="match status" value="1"/>
</dbReference>
<name>A0ABT2JX03_9ACTN</name>
<dbReference type="InterPro" id="IPR050109">
    <property type="entry name" value="HTH-type_TetR-like_transc_reg"/>
</dbReference>
<feature type="domain" description="HTH tetR-type" evidence="5">
    <location>
        <begin position="8"/>
        <end position="68"/>
    </location>
</feature>
<dbReference type="InterPro" id="IPR009057">
    <property type="entry name" value="Homeodomain-like_sf"/>
</dbReference>
<dbReference type="InterPro" id="IPR001647">
    <property type="entry name" value="HTH_TetR"/>
</dbReference>
<dbReference type="RefSeq" id="WP_260219527.1">
    <property type="nucleotide sequence ID" value="NZ_JAJAGO010000009.1"/>
</dbReference>
<keyword evidence="3" id="KW-0804">Transcription</keyword>
<protein>
    <submittedName>
        <fullName evidence="6">TetR/AcrR family transcriptional regulator</fullName>
    </submittedName>
</protein>
<dbReference type="PROSITE" id="PS50977">
    <property type="entry name" value="HTH_TETR_2"/>
    <property type="match status" value="1"/>
</dbReference>
<feature type="DNA-binding region" description="H-T-H motif" evidence="4">
    <location>
        <begin position="31"/>
        <end position="50"/>
    </location>
</feature>
<proteinExistence type="predicted"/>